<dbReference type="FunFam" id="3.40.50.1970:FF:000003">
    <property type="entry name" value="Alcohol dehydrogenase, iron-containing"/>
    <property type="match status" value="1"/>
</dbReference>
<evidence type="ECO:0000259" key="2">
    <source>
        <dbReference type="Pfam" id="PF00465"/>
    </source>
</evidence>
<dbReference type="KEGG" id="pcat:Pcatena_10410"/>
<keyword evidence="5" id="KW-1185">Reference proteome</keyword>
<dbReference type="Pfam" id="PF25137">
    <property type="entry name" value="ADH_Fe_C"/>
    <property type="match status" value="1"/>
</dbReference>
<dbReference type="InterPro" id="IPR056798">
    <property type="entry name" value="ADH_Fe_C"/>
</dbReference>
<dbReference type="RefSeq" id="WP_126422295.1">
    <property type="nucleotide sequence ID" value="NZ_AP019367.1"/>
</dbReference>
<dbReference type="OrthoDB" id="323926at2"/>
<reference evidence="5" key="1">
    <citation type="submission" date="2018-11" db="EMBL/GenBank/DDBJ databases">
        <title>Comparative genomics of Parolsenella catena and Libanicoccus massiliensis: Reclassification of Libanicoccus massiliensis as Parolsenella massiliensis comb. nov.</title>
        <authorList>
            <person name="Sakamoto M."/>
            <person name="Ikeyama N."/>
            <person name="Murakami T."/>
            <person name="Mori H."/>
            <person name="Yuki M."/>
            <person name="Ohkuma M."/>
        </authorList>
    </citation>
    <scope>NUCLEOTIDE SEQUENCE [LARGE SCALE GENOMIC DNA]</scope>
    <source>
        <strain evidence="5">JCM 31932</strain>
    </source>
</reference>
<dbReference type="Gene3D" id="3.40.50.1970">
    <property type="match status" value="1"/>
</dbReference>
<gene>
    <name evidence="4" type="ORF">Pcatena_10410</name>
</gene>
<dbReference type="Proteomes" id="UP000273154">
    <property type="component" value="Chromosome"/>
</dbReference>
<protein>
    <submittedName>
        <fullName evidence="4">Alcohol dehydrogenase</fullName>
    </submittedName>
</protein>
<dbReference type="AlphaFoldDB" id="A0A3G9K7N7"/>
<evidence type="ECO:0000259" key="3">
    <source>
        <dbReference type="Pfam" id="PF25137"/>
    </source>
</evidence>
<name>A0A3G9K7N7_9ACTN</name>
<dbReference type="CDD" id="cd08185">
    <property type="entry name" value="Fe-ADH-like"/>
    <property type="match status" value="1"/>
</dbReference>
<evidence type="ECO:0000256" key="1">
    <source>
        <dbReference type="ARBA" id="ARBA00023002"/>
    </source>
</evidence>
<dbReference type="Pfam" id="PF00465">
    <property type="entry name" value="Fe-ADH"/>
    <property type="match status" value="1"/>
</dbReference>
<dbReference type="InterPro" id="IPR039697">
    <property type="entry name" value="Alcohol_dehydrogenase_Fe"/>
</dbReference>
<dbReference type="GeneID" id="88849173"/>
<dbReference type="PANTHER" id="PTHR11496">
    <property type="entry name" value="ALCOHOL DEHYDROGENASE"/>
    <property type="match status" value="1"/>
</dbReference>
<dbReference type="PANTHER" id="PTHR11496:SF104">
    <property type="entry name" value="3-DEOXY-ALPHA-D-MANNO-OCTULOSONATE 8-OXIDASE"/>
    <property type="match status" value="1"/>
</dbReference>
<evidence type="ECO:0000313" key="4">
    <source>
        <dbReference type="EMBL" id="BBH50454.1"/>
    </source>
</evidence>
<feature type="domain" description="Fe-containing alcohol dehydrogenase-like C-terminal" evidence="3">
    <location>
        <begin position="204"/>
        <end position="404"/>
    </location>
</feature>
<keyword evidence="1" id="KW-0560">Oxidoreductase</keyword>
<dbReference type="EMBL" id="AP019367">
    <property type="protein sequence ID" value="BBH50454.1"/>
    <property type="molecule type" value="Genomic_DNA"/>
</dbReference>
<dbReference type="Gene3D" id="1.20.1090.10">
    <property type="entry name" value="Dehydroquinate synthase-like - alpha domain"/>
    <property type="match status" value="1"/>
</dbReference>
<evidence type="ECO:0000313" key="5">
    <source>
        <dbReference type="Proteomes" id="UP000273154"/>
    </source>
</evidence>
<accession>A0A3G9K7N7</accession>
<organism evidence="4 5">
    <name type="scientific">Parolsenella catena</name>
    <dbReference type="NCBI Taxonomy" id="2003188"/>
    <lineage>
        <taxon>Bacteria</taxon>
        <taxon>Bacillati</taxon>
        <taxon>Actinomycetota</taxon>
        <taxon>Coriobacteriia</taxon>
        <taxon>Coriobacteriales</taxon>
        <taxon>Atopobiaceae</taxon>
        <taxon>Parolsenella</taxon>
    </lineage>
</organism>
<feature type="domain" description="Alcohol dehydrogenase iron-type/glycerol dehydrogenase GldA" evidence="2">
    <location>
        <begin position="10"/>
        <end position="193"/>
    </location>
</feature>
<dbReference type="SUPFAM" id="SSF56796">
    <property type="entry name" value="Dehydroquinate synthase-like"/>
    <property type="match status" value="1"/>
</dbReference>
<dbReference type="InterPro" id="IPR001670">
    <property type="entry name" value="ADH_Fe/GldA"/>
</dbReference>
<proteinExistence type="predicted"/>
<dbReference type="GO" id="GO:0046872">
    <property type="term" value="F:metal ion binding"/>
    <property type="evidence" value="ECO:0007669"/>
    <property type="project" value="InterPro"/>
</dbReference>
<dbReference type="GO" id="GO:0004022">
    <property type="term" value="F:alcohol dehydrogenase (NAD+) activity"/>
    <property type="evidence" value="ECO:0007669"/>
    <property type="project" value="TreeGrafter"/>
</dbReference>
<sequence>MTETYNFFAPTKVLFGPGKLAELGGQALPGKKALVVTTGGKSVKANGYLARVEEQLDRAGVGHVLFDRIEPNPLRDTVNAGGWMAREQGCDFVLALGGGSVMDGSKGICVVAANPGHDEAGNEVAGDIWDYVMGGTARGLPIPNDPLPLVCVTTTAGTGSEVDAGGVLSCKERDEKLRLGSPKLFPRLSVVDPELMLTVPARLTAFQGFDALFHNVECYIANNHTLMGDMICREGVRSAAASLAACVNDGANLEARTRLAFANTLGGYAMVCSGCCGCHGTEHGMSAHHHDLPHGAGLIMIARAYHQHMIDVHACDDRYVDMARLMGAPEVDIEARGASAFVDQLEGLMRACGMAELAMSEWGITRDELPAIAANALSTNDALFGHDPAPLSVDDVTAILEASWC</sequence>